<dbReference type="InterPro" id="IPR050220">
    <property type="entry name" value="Type_II_DNA_Topoisomerases"/>
</dbReference>
<dbReference type="EMBL" id="VSSQ01045219">
    <property type="protein sequence ID" value="MPM99101.1"/>
    <property type="molecule type" value="Genomic_DNA"/>
</dbReference>
<dbReference type="PANTHER" id="PTHR43493">
    <property type="entry name" value="DNA GYRASE/TOPOISOMERASE SUBUNIT A"/>
    <property type="match status" value="1"/>
</dbReference>
<comment type="caution">
    <text evidence="1">The sequence shown here is derived from an EMBL/GenBank/DDBJ whole genome shotgun (WGS) entry which is preliminary data.</text>
</comment>
<keyword evidence="1" id="KW-0413">Isomerase</keyword>
<dbReference type="InterPro" id="IPR035516">
    <property type="entry name" value="Gyrase/topoIV_suA_C"/>
</dbReference>
<dbReference type="GO" id="GO:0005524">
    <property type="term" value="F:ATP binding"/>
    <property type="evidence" value="ECO:0007669"/>
    <property type="project" value="InterPro"/>
</dbReference>
<organism evidence="1">
    <name type="scientific">bioreactor metagenome</name>
    <dbReference type="NCBI Taxonomy" id="1076179"/>
    <lineage>
        <taxon>unclassified sequences</taxon>
        <taxon>metagenomes</taxon>
        <taxon>ecological metagenomes</taxon>
    </lineage>
</organism>
<protein>
    <submittedName>
        <fullName evidence="1">DNA gyrase subunit A</fullName>
    </submittedName>
</protein>
<accession>A0A645ECM8</accession>
<dbReference type="GO" id="GO:0003677">
    <property type="term" value="F:DNA binding"/>
    <property type="evidence" value="ECO:0007669"/>
    <property type="project" value="InterPro"/>
</dbReference>
<dbReference type="GO" id="GO:0003918">
    <property type="term" value="F:DNA topoisomerase type II (double strand cut, ATP-hydrolyzing) activity"/>
    <property type="evidence" value="ECO:0007669"/>
    <property type="project" value="TreeGrafter"/>
</dbReference>
<dbReference type="AlphaFoldDB" id="A0A645ECM8"/>
<sequence length="218" mass="23845">MTDGNQNIIIGTHFGYSVSFDEKDVRDMGRTATGVRGVKLRENDYVVGMDVLKHESEVLIITENGYGKRTAADEYAIKGRGGKGVKTANITEKNGKLVGLTTVSGEEDIMIITDKGVMIRFHADAISQTGRATLGVRLIKLDGEAIVSTMAKVEREEDEEVVVAPLNEEIDSEGENDALEAFDATEQANTLDTTETYEMADKLSDFADELLDEEDSEE</sequence>
<dbReference type="GO" id="GO:0006265">
    <property type="term" value="P:DNA topological change"/>
    <property type="evidence" value="ECO:0007669"/>
    <property type="project" value="InterPro"/>
</dbReference>
<dbReference type="Pfam" id="PF03989">
    <property type="entry name" value="DNA_gyraseA_C"/>
    <property type="match status" value="3"/>
</dbReference>
<name>A0A645ECM8_9ZZZZ</name>
<dbReference type="PANTHER" id="PTHR43493:SF5">
    <property type="entry name" value="DNA GYRASE SUBUNIT A, CHLOROPLASTIC_MITOCHONDRIAL"/>
    <property type="match status" value="1"/>
</dbReference>
<dbReference type="InterPro" id="IPR006691">
    <property type="entry name" value="GyrA/parC_rep"/>
</dbReference>
<dbReference type="Gene3D" id="2.120.10.90">
    <property type="entry name" value="DNA gyrase/topoisomerase IV, subunit A, C-terminal"/>
    <property type="match status" value="1"/>
</dbReference>
<gene>
    <name evidence="1" type="primary">gyrA_64</name>
    <name evidence="1" type="ORF">SDC9_146291</name>
</gene>
<reference evidence="1" key="1">
    <citation type="submission" date="2019-08" db="EMBL/GenBank/DDBJ databases">
        <authorList>
            <person name="Kucharzyk K."/>
            <person name="Murdoch R.W."/>
            <person name="Higgins S."/>
            <person name="Loffler F."/>
        </authorList>
    </citation>
    <scope>NUCLEOTIDE SEQUENCE</scope>
</reference>
<dbReference type="GO" id="GO:0009330">
    <property type="term" value="C:DNA topoisomerase type II (double strand cut, ATP-hydrolyzing) complex"/>
    <property type="evidence" value="ECO:0007669"/>
    <property type="project" value="TreeGrafter"/>
</dbReference>
<dbReference type="GO" id="GO:0005737">
    <property type="term" value="C:cytoplasm"/>
    <property type="evidence" value="ECO:0007669"/>
    <property type="project" value="TreeGrafter"/>
</dbReference>
<evidence type="ECO:0000313" key="1">
    <source>
        <dbReference type="EMBL" id="MPM99101.1"/>
    </source>
</evidence>
<proteinExistence type="predicted"/>
<dbReference type="SUPFAM" id="SSF101904">
    <property type="entry name" value="GyrA/ParC C-terminal domain-like"/>
    <property type="match status" value="1"/>
</dbReference>